<comment type="caution">
    <text evidence="2">The sequence shown here is derived from an EMBL/GenBank/DDBJ whole genome shotgun (WGS) entry which is preliminary data.</text>
</comment>
<evidence type="ECO:0000256" key="1">
    <source>
        <dbReference type="SAM" id="Coils"/>
    </source>
</evidence>
<organism evidence="2">
    <name type="scientific">marine sediment metagenome</name>
    <dbReference type="NCBI Taxonomy" id="412755"/>
    <lineage>
        <taxon>unclassified sequences</taxon>
        <taxon>metagenomes</taxon>
        <taxon>ecological metagenomes</taxon>
    </lineage>
</organism>
<keyword evidence="1" id="KW-0175">Coiled coil</keyword>
<feature type="coiled-coil region" evidence="1">
    <location>
        <begin position="25"/>
        <end position="52"/>
    </location>
</feature>
<feature type="non-terminal residue" evidence="2">
    <location>
        <position position="1"/>
    </location>
</feature>
<protein>
    <submittedName>
        <fullName evidence="2">Uncharacterized protein</fullName>
    </submittedName>
</protein>
<reference evidence="2" key="1">
    <citation type="journal article" date="2015" name="Nature">
        <title>Complex archaea that bridge the gap between prokaryotes and eukaryotes.</title>
        <authorList>
            <person name="Spang A."/>
            <person name="Saw J.H."/>
            <person name="Jorgensen S.L."/>
            <person name="Zaremba-Niedzwiedzka K."/>
            <person name="Martijn J."/>
            <person name="Lind A.E."/>
            <person name="van Eijk R."/>
            <person name="Schleper C."/>
            <person name="Guy L."/>
            <person name="Ettema T.J."/>
        </authorList>
    </citation>
    <scope>NUCLEOTIDE SEQUENCE</scope>
</reference>
<proteinExistence type="predicted"/>
<evidence type="ECO:0000313" key="2">
    <source>
        <dbReference type="EMBL" id="KKK46829.1"/>
    </source>
</evidence>
<gene>
    <name evidence="2" type="ORF">LCGC14_3161310</name>
</gene>
<dbReference type="AlphaFoldDB" id="A0A0F8XXV8"/>
<accession>A0A0F8XXV8</accession>
<dbReference type="EMBL" id="LAZR01069884">
    <property type="protein sequence ID" value="KKK46829.1"/>
    <property type="molecule type" value="Genomic_DNA"/>
</dbReference>
<sequence>GWIKDDKVELNRAIKLRDNAFDALIDMNEKESKQLQAKLDKAINALRDLHDEQNGPPLLRREKQWQAAYDEAGDILKESDHES</sequence>
<name>A0A0F8XXV8_9ZZZZ</name>